<evidence type="ECO:0000256" key="1">
    <source>
        <dbReference type="ARBA" id="ARBA00012528"/>
    </source>
</evidence>
<reference evidence="6 7" key="1">
    <citation type="submission" date="2024-09" db="EMBL/GenBank/DDBJ databases">
        <authorList>
            <person name="Sun Q."/>
            <person name="Mori K."/>
        </authorList>
    </citation>
    <scope>NUCLEOTIDE SEQUENCE [LARGE SCALE GENOMIC DNA]</scope>
    <source>
        <strain evidence="6 7">KCTC 23076</strain>
    </source>
</reference>
<evidence type="ECO:0000256" key="3">
    <source>
        <dbReference type="PROSITE-ProRule" id="PRU00169"/>
    </source>
</evidence>
<organism evidence="6 7">
    <name type="scientific">Lysobacter korlensis</name>
    <dbReference type="NCBI Taxonomy" id="553636"/>
    <lineage>
        <taxon>Bacteria</taxon>
        <taxon>Pseudomonadati</taxon>
        <taxon>Pseudomonadota</taxon>
        <taxon>Gammaproteobacteria</taxon>
        <taxon>Lysobacterales</taxon>
        <taxon>Lysobacteraceae</taxon>
        <taxon>Lysobacter</taxon>
    </lineage>
</organism>
<dbReference type="InterPro" id="IPR043128">
    <property type="entry name" value="Rev_trsase/Diguanyl_cyclase"/>
</dbReference>
<dbReference type="RefSeq" id="WP_386664492.1">
    <property type="nucleotide sequence ID" value="NZ_JBHLTG010000001.1"/>
</dbReference>
<feature type="modified residue" description="4-aspartylphosphate" evidence="3">
    <location>
        <position position="51"/>
    </location>
</feature>
<dbReference type="PANTHER" id="PTHR45138:SF9">
    <property type="entry name" value="DIGUANYLATE CYCLASE DGCM-RELATED"/>
    <property type="match status" value="1"/>
</dbReference>
<dbReference type="Pfam" id="PF00990">
    <property type="entry name" value="GGDEF"/>
    <property type="match status" value="1"/>
</dbReference>
<comment type="catalytic activity">
    <reaction evidence="2">
        <text>2 GTP = 3',3'-c-di-GMP + 2 diphosphate</text>
        <dbReference type="Rhea" id="RHEA:24898"/>
        <dbReference type="ChEBI" id="CHEBI:33019"/>
        <dbReference type="ChEBI" id="CHEBI:37565"/>
        <dbReference type="ChEBI" id="CHEBI:58805"/>
        <dbReference type="EC" id="2.7.7.65"/>
    </reaction>
</comment>
<dbReference type="InterPro" id="IPR001789">
    <property type="entry name" value="Sig_transdc_resp-reg_receiver"/>
</dbReference>
<dbReference type="EMBL" id="JBHLTG010000001">
    <property type="protein sequence ID" value="MFC0676710.1"/>
    <property type="molecule type" value="Genomic_DNA"/>
</dbReference>
<dbReference type="CDD" id="cd17546">
    <property type="entry name" value="REC_hyHK_CKI1_RcsC-like"/>
    <property type="match status" value="1"/>
</dbReference>
<dbReference type="PROSITE" id="PS50110">
    <property type="entry name" value="RESPONSE_REGULATORY"/>
    <property type="match status" value="1"/>
</dbReference>
<dbReference type="InterPro" id="IPR000160">
    <property type="entry name" value="GGDEF_dom"/>
</dbReference>
<comment type="caution">
    <text evidence="6">The sequence shown here is derived from an EMBL/GenBank/DDBJ whole genome shotgun (WGS) entry which is preliminary data.</text>
</comment>
<evidence type="ECO:0000256" key="2">
    <source>
        <dbReference type="ARBA" id="ARBA00034247"/>
    </source>
</evidence>
<feature type="domain" description="Response regulatory" evidence="4">
    <location>
        <begin position="2"/>
        <end position="118"/>
    </location>
</feature>
<dbReference type="InterPro" id="IPR011006">
    <property type="entry name" value="CheY-like_superfamily"/>
</dbReference>
<proteinExistence type="predicted"/>
<sequence>MKILVAEDDATSRLVLGATLRSLGHDVTTVEDGAAALEAWRREEFGLVISDWLMPLLDGPGLCRHVRAERRPHYTYVILLTSLEGKGNYLSGIEAGADDFITKPLDREVLAARLSVAERIIGLHEALRIEATRDRLTGLLNRGAILDELQRELHRAVREDGPTATMLLDIDHFKRVNDTYGHLVGDVVLREIARRLQLTLRPYDRVGRFGGEEFVVLITHGDAEQSALIGERIRAAVAAEPVEVPGGQPVSVTVSIGVAIGQGSPDDADRLLAAADLALYRAKANGRDRVEVEPLAAL</sequence>
<evidence type="ECO:0000313" key="6">
    <source>
        <dbReference type="EMBL" id="MFC0676710.1"/>
    </source>
</evidence>
<name>A0ABV6RI95_9GAMM</name>
<evidence type="ECO:0000259" key="5">
    <source>
        <dbReference type="PROSITE" id="PS50887"/>
    </source>
</evidence>
<dbReference type="CDD" id="cd01949">
    <property type="entry name" value="GGDEF"/>
    <property type="match status" value="1"/>
</dbReference>
<dbReference type="InterPro" id="IPR029787">
    <property type="entry name" value="Nucleotide_cyclase"/>
</dbReference>
<gene>
    <name evidence="6" type="ORF">ACFFGH_02430</name>
</gene>
<accession>A0ABV6RI95</accession>
<dbReference type="Gene3D" id="3.40.50.2300">
    <property type="match status" value="1"/>
</dbReference>
<dbReference type="NCBIfam" id="TIGR00254">
    <property type="entry name" value="GGDEF"/>
    <property type="match status" value="1"/>
</dbReference>
<dbReference type="PROSITE" id="PS50887">
    <property type="entry name" value="GGDEF"/>
    <property type="match status" value="1"/>
</dbReference>
<keyword evidence="7" id="KW-1185">Reference proteome</keyword>
<keyword evidence="3" id="KW-0597">Phosphoprotein</keyword>
<evidence type="ECO:0000313" key="7">
    <source>
        <dbReference type="Proteomes" id="UP001589896"/>
    </source>
</evidence>
<dbReference type="InterPro" id="IPR050469">
    <property type="entry name" value="Diguanylate_Cyclase"/>
</dbReference>
<dbReference type="SMART" id="SM00267">
    <property type="entry name" value="GGDEF"/>
    <property type="match status" value="1"/>
</dbReference>
<dbReference type="Gene3D" id="3.30.70.270">
    <property type="match status" value="1"/>
</dbReference>
<protein>
    <recommendedName>
        <fullName evidence="1">diguanylate cyclase</fullName>
        <ecNumber evidence="1">2.7.7.65</ecNumber>
    </recommendedName>
</protein>
<dbReference type="SMART" id="SM00448">
    <property type="entry name" value="REC"/>
    <property type="match status" value="1"/>
</dbReference>
<dbReference type="Proteomes" id="UP001589896">
    <property type="component" value="Unassembled WGS sequence"/>
</dbReference>
<dbReference type="Pfam" id="PF00072">
    <property type="entry name" value="Response_reg"/>
    <property type="match status" value="1"/>
</dbReference>
<dbReference type="PANTHER" id="PTHR45138">
    <property type="entry name" value="REGULATORY COMPONENTS OF SENSORY TRANSDUCTION SYSTEM"/>
    <property type="match status" value="1"/>
</dbReference>
<dbReference type="SUPFAM" id="SSF55073">
    <property type="entry name" value="Nucleotide cyclase"/>
    <property type="match status" value="1"/>
</dbReference>
<dbReference type="EC" id="2.7.7.65" evidence="1"/>
<dbReference type="SUPFAM" id="SSF52172">
    <property type="entry name" value="CheY-like"/>
    <property type="match status" value="1"/>
</dbReference>
<evidence type="ECO:0000259" key="4">
    <source>
        <dbReference type="PROSITE" id="PS50110"/>
    </source>
</evidence>
<feature type="domain" description="GGDEF" evidence="5">
    <location>
        <begin position="161"/>
        <end position="295"/>
    </location>
</feature>